<accession>A0ABQ9JH37</accession>
<comment type="caution">
    <text evidence="2">The sequence shown here is derived from an EMBL/GenBank/DDBJ whole genome shotgun (WGS) entry which is preliminary data.</text>
</comment>
<gene>
    <name evidence="2" type="ORF">NQ317_017114</name>
</gene>
<dbReference type="EMBL" id="JAPWTJ010000538">
    <property type="protein sequence ID" value="KAJ8977496.1"/>
    <property type="molecule type" value="Genomic_DNA"/>
</dbReference>
<protein>
    <submittedName>
        <fullName evidence="2">Uncharacterized protein</fullName>
    </submittedName>
</protein>
<evidence type="ECO:0000313" key="2">
    <source>
        <dbReference type="EMBL" id="KAJ8977496.1"/>
    </source>
</evidence>
<keyword evidence="3" id="KW-1185">Reference proteome</keyword>
<dbReference type="Proteomes" id="UP001162164">
    <property type="component" value="Unassembled WGS sequence"/>
</dbReference>
<evidence type="ECO:0000256" key="1">
    <source>
        <dbReference type="SAM" id="MobiDB-lite"/>
    </source>
</evidence>
<reference evidence="2" key="1">
    <citation type="journal article" date="2023" name="Insect Mol. Biol.">
        <title>Genome sequencing provides insights into the evolution of gene families encoding plant cell wall-degrading enzymes in longhorned beetles.</title>
        <authorList>
            <person name="Shin N.R."/>
            <person name="Okamura Y."/>
            <person name="Kirsch R."/>
            <person name="Pauchet Y."/>
        </authorList>
    </citation>
    <scope>NUCLEOTIDE SEQUENCE</scope>
    <source>
        <strain evidence="2">MMC_N1</strain>
    </source>
</reference>
<proteinExistence type="predicted"/>
<organism evidence="2 3">
    <name type="scientific">Molorchus minor</name>
    <dbReference type="NCBI Taxonomy" id="1323400"/>
    <lineage>
        <taxon>Eukaryota</taxon>
        <taxon>Metazoa</taxon>
        <taxon>Ecdysozoa</taxon>
        <taxon>Arthropoda</taxon>
        <taxon>Hexapoda</taxon>
        <taxon>Insecta</taxon>
        <taxon>Pterygota</taxon>
        <taxon>Neoptera</taxon>
        <taxon>Endopterygota</taxon>
        <taxon>Coleoptera</taxon>
        <taxon>Polyphaga</taxon>
        <taxon>Cucujiformia</taxon>
        <taxon>Chrysomeloidea</taxon>
        <taxon>Cerambycidae</taxon>
        <taxon>Lamiinae</taxon>
        <taxon>Monochamini</taxon>
        <taxon>Molorchus</taxon>
    </lineage>
</organism>
<feature type="region of interest" description="Disordered" evidence="1">
    <location>
        <begin position="1"/>
        <end position="55"/>
    </location>
</feature>
<evidence type="ECO:0000313" key="3">
    <source>
        <dbReference type="Proteomes" id="UP001162164"/>
    </source>
</evidence>
<feature type="compositionally biased region" description="Basic and acidic residues" evidence="1">
    <location>
        <begin position="1"/>
        <end position="12"/>
    </location>
</feature>
<sequence length="71" mass="7820">MDRVSFSNEKKPRSVGSVYSASTNSSNEDDFDDSDGSTNTMGLRSPSGPMRGRSVKEFEEQLASLKRKILT</sequence>
<name>A0ABQ9JH37_9CUCU</name>